<reference evidence="2" key="1">
    <citation type="submission" date="2015-04" db="UniProtKB">
        <authorList>
            <consortium name="EnsemblPlants"/>
        </authorList>
    </citation>
    <scope>IDENTIFICATION</scope>
</reference>
<dbReference type="HOGENOM" id="CLU_2227529_0_0_1"/>
<evidence type="ECO:0000313" key="2">
    <source>
        <dbReference type="EnsemblPlants" id="OPUNC11G05970.1"/>
    </source>
</evidence>
<reference evidence="2" key="2">
    <citation type="submission" date="2018-05" db="EMBL/GenBank/DDBJ databases">
        <title>OpunRS2 (Oryza punctata Reference Sequence Version 2).</title>
        <authorList>
            <person name="Zhang J."/>
            <person name="Kudrna D."/>
            <person name="Lee S."/>
            <person name="Talag J."/>
            <person name="Welchert J."/>
            <person name="Wing R.A."/>
        </authorList>
    </citation>
    <scope>NUCLEOTIDE SEQUENCE [LARGE SCALE GENOMIC DNA]</scope>
</reference>
<feature type="compositionally biased region" description="Polar residues" evidence="1">
    <location>
        <begin position="1"/>
        <end position="10"/>
    </location>
</feature>
<dbReference type="AlphaFoldDB" id="A0A0E0MDK9"/>
<evidence type="ECO:0000313" key="3">
    <source>
        <dbReference type="Proteomes" id="UP000026962"/>
    </source>
</evidence>
<keyword evidence="3" id="KW-1185">Reference proteome</keyword>
<evidence type="ECO:0000256" key="1">
    <source>
        <dbReference type="SAM" id="MobiDB-lite"/>
    </source>
</evidence>
<dbReference type="Proteomes" id="UP000026962">
    <property type="component" value="Chromosome 11"/>
</dbReference>
<feature type="compositionally biased region" description="Basic and acidic residues" evidence="1">
    <location>
        <begin position="44"/>
        <end position="55"/>
    </location>
</feature>
<proteinExistence type="predicted"/>
<feature type="region of interest" description="Disordered" evidence="1">
    <location>
        <begin position="1"/>
        <end position="20"/>
    </location>
</feature>
<feature type="region of interest" description="Disordered" evidence="1">
    <location>
        <begin position="44"/>
        <end position="65"/>
    </location>
</feature>
<dbReference type="EnsemblPlants" id="OPUNC11G05970.1">
    <property type="protein sequence ID" value="OPUNC11G05970.1"/>
    <property type="gene ID" value="OPUNC11G05970"/>
</dbReference>
<organism evidence="2">
    <name type="scientific">Oryza punctata</name>
    <name type="common">Red rice</name>
    <dbReference type="NCBI Taxonomy" id="4537"/>
    <lineage>
        <taxon>Eukaryota</taxon>
        <taxon>Viridiplantae</taxon>
        <taxon>Streptophyta</taxon>
        <taxon>Embryophyta</taxon>
        <taxon>Tracheophyta</taxon>
        <taxon>Spermatophyta</taxon>
        <taxon>Magnoliopsida</taxon>
        <taxon>Liliopsida</taxon>
        <taxon>Poales</taxon>
        <taxon>Poaceae</taxon>
        <taxon>BOP clade</taxon>
        <taxon>Oryzoideae</taxon>
        <taxon>Oryzeae</taxon>
        <taxon>Oryzinae</taxon>
        <taxon>Oryza</taxon>
    </lineage>
</organism>
<dbReference type="Gramene" id="OPUNC11G05970.1">
    <property type="protein sequence ID" value="OPUNC11G05970.1"/>
    <property type="gene ID" value="OPUNC11G05970"/>
</dbReference>
<protein>
    <submittedName>
        <fullName evidence="2">Uncharacterized protein</fullName>
    </submittedName>
</protein>
<sequence length="106" mass="13054">MVVGTGSASQPKRWHRRTPDPAITPPLSLLLLWVSIDQPCRGTAHELDHRGTMHEQRHKRRRRQDDLKLHRLHRWRKRWREKMNRRKKIRDITPRTCKFKFNFYKL</sequence>
<name>A0A0E0MDK9_ORYPU</name>
<accession>A0A0E0MDK9</accession>